<dbReference type="AlphaFoldDB" id="A0A2V1DDT2"/>
<evidence type="ECO:0000313" key="2">
    <source>
        <dbReference type="EMBL" id="PVH96242.1"/>
    </source>
</evidence>
<gene>
    <name evidence="2" type="ORF">DM02DRAFT_129533</name>
</gene>
<organism evidence="2 3">
    <name type="scientific">Periconia macrospinosa</name>
    <dbReference type="NCBI Taxonomy" id="97972"/>
    <lineage>
        <taxon>Eukaryota</taxon>
        <taxon>Fungi</taxon>
        <taxon>Dikarya</taxon>
        <taxon>Ascomycota</taxon>
        <taxon>Pezizomycotina</taxon>
        <taxon>Dothideomycetes</taxon>
        <taxon>Pleosporomycetidae</taxon>
        <taxon>Pleosporales</taxon>
        <taxon>Massarineae</taxon>
        <taxon>Periconiaceae</taxon>
        <taxon>Periconia</taxon>
    </lineage>
</organism>
<name>A0A2V1DDT2_9PLEO</name>
<feature type="chain" id="PRO_5015954699" description="Secreted protein" evidence="1">
    <location>
        <begin position="21"/>
        <end position="88"/>
    </location>
</feature>
<evidence type="ECO:0000313" key="3">
    <source>
        <dbReference type="Proteomes" id="UP000244855"/>
    </source>
</evidence>
<evidence type="ECO:0008006" key="4">
    <source>
        <dbReference type="Google" id="ProtNLM"/>
    </source>
</evidence>
<proteinExistence type="predicted"/>
<evidence type="ECO:0000256" key="1">
    <source>
        <dbReference type="SAM" id="SignalP"/>
    </source>
</evidence>
<dbReference type="Proteomes" id="UP000244855">
    <property type="component" value="Unassembled WGS sequence"/>
</dbReference>
<keyword evidence="1" id="KW-0732">Signal</keyword>
<reference evidence="2 3" key="1">
    <citation type="journal article" date="2018" name="Sci. Rep.">
        <title>Comparative genomics provides insights into the lifestyle and reveals functional heterogeneity of dark septate endophytic fungi.</title>
        <authorList>
            <person name="Knapp D.G."/>
            <person name="Nemeth J.B."/>
            <person name="Barry K."/>
            <person name="Hainaut M."/>
            <person name="Henrissat B."/>
            <person name="Johnson J."/>
            <person name="Kuo A."/>
            <person name="Lim J.H.P."/>
            <person name="Lipzen A."/>
            <person name="Nolan M."/>
            <person name="Ohm R.A."/>
            <person name="Tamas L."/>
            <person name="Grigoriev I.V."/>
            <person name="Spatafora J.W."/>
            <person name="Nagy L.G."/>
            <person name="Kovacs G.M."/>
        </authorList>
    </citation>
    <scope>NUCLEOTIDE SEQUENCE [LARGE SCALE GENOMIC DNA]</scope>
    <source>
        <strain evidence="2 3">DSE2036</strain>
    </source>
</reference>
<accession>A0A2V1DDT2</accession>
<feature type="signal peptide" evidence="1">
    <location>
        <begin position="1"/>
        <end position="20"/>
    </location>
</feature>
<keyword evidence="3" id="KW-1185">Reference proteome</keyword>
<sequence length="88" mass="10231">MMRISLGLRFFFFFFWKIHCTRQHNRAILALPLQLVLDMVSLIAAHVPTARNCSFVCRTIAWCMVDRRFKSGLRPGCQLLPRGGARQH</sequence>
<dbReference type="EMBL" id="KZ805470">
    <property type="protein sequence ID" value="PVH96242.1"/>
    <property type="molecule type" value="Genomic_DNA"/>
</dbReference>
<protein>
    <recommendedName>
        <fullName evidence="4">Secreted protein</fullName>
    </recommendedName>
</protein>